<sequence length="235" mass="26083">MVADAVIYHPTVSHYLKFVATTTGRDKVLRTLQYFARFYAWYLYRTNNPQSAIAPYDAIKKNFGLTRKILRFGKVVEHVKAAAIAADAKGGDEVLRVCAVGRQLGYAGYMFLDHLTMLDSAGIRPSPNAKRIQREAYKAWLAALTFSAVAGVYKLYGQQQRARTLNKQEAEGAVEVKKLERERGETTRQLISDLCDITVPTFALGYSNVLDDGLVGLAGTLSSILGLVQQWQKTA</sequence>
<gene>
    <name evidence="5" type="ORF">NA57DRAFT_40438</name>
</gene>
<keyword evidence="1" id="KW-0962">Peroxisome biogenesis</keyword>
<evidence type="ECO:0000256" key="1">
    <source>
        <dbReference type="ARBA" id="ARBA00022593"/>
    </source>
</evidence>
<comment type="caution">
    <text evidence="5">The sequence shown here is derived from an EMBL/GenBank/DDBJ whole genome shotgun (WGS) entry which is preliminary data.</text>
</comment>
<name>A0A9P4I9Y6_9PEZI</name>
<evidence type="ECO:0000313" key="5">
    <source>
        <dbReference type="EMBL" id="KAF2097715.1"/>
    </source>
</evidence>
<protein>
    <submittedName>
        <fullName evidence="5">Peroxisomal biogenesis factor 11</fullName>
    </submittedName>
</protein>
<keyword evidence="2" id="KW-0472">Membrane</keyword>
<dbReference type="EMBL" id="ML978127">
    <property type="protein sequence ID" value="KAF2097715.1"/>
    <property type="molecule type" value="Genomic_DNA"/>
</dbReference>
<dbReference type="PANTHER" id="PTHR12652">
    <property type="entry name" value="PEROXISOMAL BIOGENESIS FACTOR 11"/>
    <property type="match status" value="1"/>
</dbReference>
<evidence type="ECO:0000313" key="6">
    <source>
        <dbReference type="Proteomes" id="UP000799772"/>
    </source>
</evidence>
<evidence type="ECO:0000256" key="4">
    <source>
        <dbReference type="ARBA" id="ARBA00046271"/>
    </source>
</evidence>
<dbReference type="GO" id="GO:0005778">
    <property type="term" value="C:peroxisomal membrane"/>
    <property type="evidence" value="ECO:0007669"/>
    <property type="project" value="UniProtKB-SubCell"/>
</dbReference>
<accession>A0A9P4I9Y6</accession>
<reference evidence="5" key="1">
    <citation type="journal article" date="2020" name="Stud. Mycol.">
        <title>101 Dothideomycetes genomes: a test case for predicting lifestyles and emergence of pathogens.</title>
        <authorList>
            <person name="Haridas S."/>
            <person name="Albert R."/>
            <person name="Binder M."/>
            <person name="Bloem J."/>
            <person name="Labutti K."/>
            <person name="Salamov A."/>
            <person name="Andreopoulos B."/>
            <person name="Baker S."/>
            <person name="Barry K."/>
            <person name="Bills G."/>
            <person name="Bluhm B."/>
            <person name="Cannon C."/>
            <person name="Castanera R."/>
            <person name="Culley D."/>
            <person name="Daum C."/>
            <person name="Ezra D."/>
            <person name="Gonzalez J."/>
            <person name="Henrissat B."/>
            <person name="Kuo A."/>
            <person name="Liang C."/>
            <person name="Lipzen A."/>
            <person name="Lutzoni F."/>
            <person name="Magnuson J."/>
            <person name="Mondo S."/>
            <person name="Nolan M."/>
            <person name="Ohm R."/>
            <person name="Pangilinan J."/>
            <person name="Park H.-J."/>
            <person name="Ramirez L."/>
            <person name="Alfaro M."/>
            <person name="Sun H."/>
            <person name="Tritt A."/>
            <person name="Yoshinaga Y."/>
            <person name="Zwiers L.-H."/>
            <person name="Turgeon B."/>
            <person name="Goodwin S."/>
            <person name="Spatafora J."/>
            <person name="Crous P."/>
            <person name="Grigoriev I."/>
        </authorList>
    </citation>
    <scope>NUCLEOTIDE SEQUENCE</scope>
    <source>
        <strain evidence="5">CBS 133067</strain>
    </source>
</reference>
<proteinExistence type="predicted"/>
<dbReference type="OrthoDB" id="411017at2759"/>
<dbReference type="Proteomes" id="UP000799772">
    <property type="component" value="Unassembled WGS sequence"/>
</dbReference>
<dbReference type="Pfam" id="PF05648">
    <property type="entry name" value="PEX11"/>
    <property type="match status" value="1"/>
</dbReference>
<keyword evidence="6" id="KW-1185">Reference proteome</keyword>
<evidence type="ECO:0000256" key="3">
    <source>
        <dbReference type="ARBA" id="ARBA00023140"/>
    </source>
</evidence>
<comment type="subcellular location">
    <subcellularLocation>
        <location evidence="4">Peroxisome membrane</location>
    </subcellularLocation>
</comment>
<dbReference type="AlphaFoldDB" id="A0A9P4I9Y6"/>
<evidence type="ECO:0000256" key="2">
    <source>
        <dbReference type="ARBA" id="ARBA00023136"/>
    </source>
</evidence>
<dbReference type="PANTHER" id="PTHR12652:SF50">
    <property type="entry name" value="PEROXIN 11"/>
    <property type="match status" value="1"/>
</dbReference>
<organism evidence="5 6">
    <name type="scientific">Rhizodiscina lignyota</name>
    <dbReference type="NCBI Taxonomy" id="1504668"/>
    <lineage>
        <taxon>Eukaryota</taxon>
        <taxon>Fungi</taxon>
        <taxon>Dikarya</taxon>
        <taxon>Ascomycota</taxon>
        <taxon>Pezizomycotina</taxon>
        <taxon>Dothideomycetes</taxon>
        <taxon>Pleosporomycetidae</taxon>
        <taxon>Aulographales</taxon>
        <taxon>Rhizodiscinaceae</taxon>
        <taxon>Rhizodiscina</taxon>
    </lineage>
</organism>
<keyword evidence="3" id="KW-0576">Peroxisome</keyword>
<dbReference type="GO" id="GO:0016559">
    <property type="term" value="P:peroxisome fission"/>
    <property type="evidence" value="ECO:0007669"/>
    <property type="project" value="InterPro"/>
</dbReference>
<dbReference type="InterPro" id="IPR008733">
    <property type="entry name" value="PEX11"/>
</dbReference>